<feature type="transmembrane region" description="Helical" evidence="1">
    <location>
        <begin position="109"/>
        <end position="129"/>
    </location>
</feature>
<dbReference type="Proteomes" id="UP000054270">
    <property type="component" value="Unassembled WGS sequence"/>
</dbReference>
<evidence type="ECO:0008006" key="4">
    <source>
        <dbReference type="Google" id="ProtNLM"/>
    </source>
</evidence>
<evidence type="ECO:0000256" key="1">
    <source>
        <dbReference type="SAM" id="Phobius"/>
    </source>
</evidence>
<feature type="transmembrane region" description="Helical" evidence="1">
    <location>
        <begin position="176"/>
        <end position="194"/>
    </location>
</feature>
<sequence length="197" mass="21099">MSTAPLNSFISRATASPFALSLGLGLGTVSYYFWGNVASQVFGAISIPIHPKDRKKLGIDTSKGVEIWAWAYKLGAKHMGVSAAVSGLAVMAAAFQLPAAKELSISRKYLLLLSAGLLSNGIWTVAIMLPTNNRLIAIRDKIVLRKSGAESSISSLTVAEEEEAETLLQKWKRMHYVRLGLGALGYIGTLAAYVTTI</sequence>
<dbReference type="InterPro" id="IPR013901">
    <property type="entry name" value="Anthrone_oxy"/>
</dbReference>
<protein>
    <recommendedName>
        <fullName evidence="4">DUF1772 domain-containing protein</fullName>
    </recommendedName>
</protein>
<dbReference type="Pfam" id="PF08592">
    <property type="entry name" value="Anthrone_oxy"/>
    <property type="match status" value="1"/>
</dbReference>
<keyword evidence="3" id="KW-1185">Reference proteome</keyword>
<keyword evidence="1" id="KW-0472">Membrane</keyword>
<feature type="transmembrane region" description="Helical" evidence="1">
    <location>
        <begin position="79"/>
        <end position="97"/>
    </location>
</feature>
<name>A0A0D2LZQ0_HYPSF</name>
<reference evidence="3" key="1">
    <citation type="submission" date="2014-04" db="EMBL/GenBank/DDBJ databases">
        <title>Evolutionary Origins and Diversification of the Mycorrhizal Mutualists.</title>
        <authorList>
            <consortium name="DOE Joint Genome Institute"/>
            <consortium name="Mycorrhizal Genomics Consortium"/>
            <person name="Kohler A."/>
            <person name="Kuo A."/>
            <person name="Nagy L.G."/>
            <person name="Floudas D."/>
            <person name="Copeland A."/>
            <person name="Barry K.W."/>
            <person name="Cichocki N."/>
            <person name="Veneault-Fourrey C."/>
            <person name="LaButti K."/>
            <person name="Lindquist E.A."/>
            <person name="Lipzen A."/>
            <person name="Lundell T."/>
            <person name="Morin E."/>
            <person name="Murat C."/>
            <person name="Riley R."/>
            <person name="Ohm R."/>
            <person name="Sun H."/>
            <person name="Tunlid A."/>
            <person name="Henrissat B."/>
            <person name="Grigoriev I.V."/>
            <person name="Hibbett D.S."/>
            <person name="Martin F."/>
        </authorList>
    </citation>
    <scope>NUCLEOTIDE SEQUENCE [LARGE SCALE GENOMIC DNA]</scope>
    <source>
        <strain evidence="3">FD-334 SS-4</strain>
    </source>
</reference>
<dbReference type="OMA" id="VEIWAWA"/>
<evidence type="ECO:0000313" key="3">
    <source>
        <dbReference type="Proteomes" id="UP000054270"/>
    </source>
</evidence>
<keyword evidence="1" id="KW-0812">Transmembrane</keyword>
<organism evidence="2 3">
    <name type="scientific">Hypholoma sublateritium (strain FD-334 SS-4)</name>
    <dbReference type="NCBI Taxonomy" id="945553"/>
    <lineage>
        <taxon>Eukaryota</taxon>
        <taxon>Fungi</taxon>
        <taxon>Dikarya</taxon>
        <taxon>Basidiomycota</taxon>
        <taxon>Agaricomycotina</taxon>
        <taxon>Agaricomycetes</taxon>
        <taxon>Agaricomycetidae</taxon>
        <taxon>Agaricales</taxon>
        <taxon>Agaricineae</taxon>
        <taxon>Strophariaceae</taxon>
        <taxon>Hypholoma</taxon>
    </lineage>
</organism>
<dbReference type="AlphaFoldDB" id="A0A0D2LZQ0"/>
<gene>
    <name evidence="2" type="ORF">HYPSUDRAFT_219501</name>
</gene>
<keyword evidence="1" id="KW-1133">Transmembrane helix</keyword>
<proteinExistence type="predicted"/>
<dbReference type="OrthoDB" id="5954308at2759"/>
<evidence type="ECO:0000313" key="2">
    <source>
        <dbReference type="EMBL" id="KJA16403.1"/>
    </source>
</evidence>
<accession>A0A0D2LZQ0</accession>
<dbReference type="EMBL" id="KN817622">
    <property type="protein sequence ID" value="KJA16403.1"/>
    <property type="molecule type" value="Genomic_DNA"/>
</dbReference>